<dbReference type="AlphaFoldDB" id="A0AAE3K2V8"/>
<sequence>MGFKTSRSNDEDAMSSSGFQAHQHVTDQAGGAPDTQPRTLEAATDHYGVEVEDAQTLSLLRMQEQKYGRRMHDWLDEGVPPEDLGKPREMEDHRIQRATEGTTSDPEDIPEPVLDVVGGEGMRLESSIQRSLEDRMDADFSDVRIHTGADATKACEAIDARAFTCGNKIAFNSGEYNPESPEGQYLLAHELAHVKQQTGVAAISMMPKEGGLQIDPDPQLEREADEAAAQALSGEEPLVVNRMGADVHIQRMSIRDKLPTGGGDGDLTETVKELTERVTALENQQDSTDSSESQEPGKLRNGWNALKDKLSSTKEGAGNVARILGNQGRRGAQAAANTAKEHGDLAIGGLGAATIGSLGLAAGTASGTLPALAVGALGAGAVTMMTEGAKKGMGYGAPSAGAVADELSSRGEFVSKLAEKLEFDRSVAGEDPLAGGR</sequence>
<gene>
    <name evidence="3" type="ORF">AArcSt11_00105</name>
</gene>
<comment type="caution">
    <text evidence="3">The sequence shown here is derived from an EMBL/GenBank/DDBJ whole genome shotgun (WGS) entry which is preliminary data.</text>
</comment>
<name>A0AAE3K2V8_9EURY</name>
<reference evidence="3 4" key="1">
    <citation type="journal article" date="2022" name="Syst. Appl. Microbiol.">
        <title>Natronocalculus amylovorans gen. nov., sp. nov., and Natranaeroarchaeum aerophilus sp. nov., dominant culturable amylolytic natronoarchaea from hypersaline soda lakes in southwestern Siberia.</title>
        <authorList>
            <person name="Sorokin D.Y."/>
            <person name="Elcheninov A.G."/>
            <person name="Khizhniak T.V."/>
            <person name="Koenen M."/>
            <person name="Bale N.J."/>
            <person name="Damste J.S.S."/>
            <person name="Kublanov I.V."/>
        </authorList>
    </citation>
    <scope>NUCLEOTIDE SEQUENCE [LARGE SCALE GENOMIC DNA]</scope>
    <source>
        <strain evidence="3 4">AArc-St1-1</strain>
    </source>
</reference>
<evidence type="ECO:0000256" key="1">
    <source>
        <dbReference type="SAM" id="MobiDB-lite"/>
    </source>
</evidence>
<accession>A0AAE3K2V8</accession>
<organism evidence="3 4">
    <name type="scientific">Natranaeroarchaeum aerophilus</name>
    <dbReference type="NCBI Taxonomy" id="2917711"/>
    <lineage>
        <taxon>Archaea</taxon>
        <taxon>Methanobacteriati</taxon>
        <taxon>Methanobacteriota</taxon>
        <taxon>Stenosarchaea group</taxon>
        <taxon>Halobacteria</taxon>
        <taxon>Halobacteriales</taxon>
        <taxon>Natronoarchaeaceae</taxon>
        <taxon>Natranaeroarchaeum</taxon>
    </lineage>
</organism>
<evidence type="ECO:0000313" key="3">
    <source>
        <dbReference type="EMBL" id="MCL9812053.1"/>
    </source>
</evidence>
<dbReference type="InterPro" id="IPR025295">
    <property type="entry name" value="eCIS_core_dom"/>
</dbReference>
<dbReference type="Pfam" id="PF13699">
    <property type="entry name" value="eCIS_core"/>
    <property type="match status" value="1"/>
</dbReference>
<dbReference type="EMBL" id="JAKRVY010000001">
    <property type="protein sequence ID" value="MCL9812053.1"/>
    <property type="molecule type" value="Genomic_DNA"/>
</dbReference>
<proteinExistence type="predicted"/>
<feature type="region of interest" description="Disordered" evidence="1">
    <location>
        <begin position="279"/>
        <end position="301"/>
    </location>
</feature>
<dbReference type="Proteomes" id="UP001202674">
    <property type="component" value="Unassembled WGS sequence"/>
</dbReference>
<feature type="compositionally biased region" description="Low complexity" evidence="1">
    <location>
        <begin position="284"/>
        <end position="294"/>
    </location>
</feature>
<feature type="region of interest" description="Disordered" evidence="1">
    <location>
        <begin position="1"/>
        <end position="51"/>
    </location>
</feature>
<protein>
    <submittedName>
        <fullName evidence="3">DUF4157 domain-containing protein</fullName>
    </submittedName>
</protein>
<keyword evidence="4" id="KW-1185">Reference proteome</keyword>
<evidence type="ECO:0000313" key="4">
    <source>
        <dbReference type="Proteomes" id="UP001202674"/>
    </source>
</evidence>
<evidence type="ECO:0000259" key="2">
    <source>
        <dbReference type="Pfam" id="PF13699"/>
    </source>
</evidence>
<feature type="domain" description="eCIS core" evidence="2">
    <location>
        <begin position="124"/>
        <end position="199"/>
    </location>
</feature>